<organism evidence="3 4">
    <name type="scientific">Schizophyllum amplum</name>
    <dbReference type="NCBI Taxonomy" id="97359"/>
    <lineage>
        <taxon>Eukaryota</taxon>
        <taxon>Fungi</taxon>
        <taxon>Dikarya</taxon>
        <taxon>Basidiomycota</taxon>
        <taxon>Agaricomycotina</taxon>
        <taxon>Agaricomycetes</taxon>
        <taxon>Agaricomycetidae</taxon>
        <taxon>Agaricales</taxon>
        <taxon>Schizophyllaceae</taxon>
        <taxon>Schizophyllum</taxon>
    </lineage>
</organism>
<dbReference type="OrthoDB" id="7464126at2759"/>
<evidence type="ECO:0000313" key="3">
    <source>
        <dbReference type="EMBL" id="TRM56436.1"/>
    </source>
</evidence>
<dbReference type="STRING" id="97359.A0A550BVA4"/>
<evidence type="ECO:0000313" key="4">
    <source>
        <dbReference type="Proteomes" id="UP000320762"/>
    </source>
</evidence>
<dbReference type="Proteomes" id="UP000320762">
    <property type="component" value="Unassembled WGS sequence"/>
</dbReference>
<gene>
    <name evidence="3" type="ORF">BD626DRAFT_248074</name>
</gene>
<reference evidence="3 4" key="1">
    <citation type="journal article" date="2019" name="New Phytol.">
        <title>Comparative genomics reveals unique wood-decay strategies and fruiting body development in the Schizophyllaceae.</title>
        <authorList>
            <person name="Almasi E."/>
            <person name="Sahu N."/>
            <person name="Krizsan K."/>
            <person name="Balint B."/>
            <person name="Kovacs G.M."/>
            <person name="Kiss B."/>
            <person name="Cseklye J."/>
            <person name="Drula E."/>
            <person name="Henrissat B."/>
            <person name="Nagy I."/>
            <person name="Chovatia M."/>
            <person name="Adam C."/>
            <person name="LaButti K."/>
            <person name="Lipzen A."/>
            <person name="Riley R."/>
            <person name="Grigoriev I.V."/>
            <person name="Nagy L.G."/>
        </authorList>
    </citation>
    <scope>NUCLEOTIDE SEQUENCE [LARGE SCALE GENOMIC DNA]</scope>
    <source>
        <strain evidence="3 4">NL-1724</strain>
    </source>
</reference>
<comment type="caution">
    <text evidence="3">The sequence shown here is derived from an EMBL/GenBank/DDBJ whole genome shotgun (WGS) entry which is preliminary data.</text>
</comment>
<dbReference type="AlphaFoldDB" id="A0A550BVA4"/>
<dbReference type="EMBL" id="VDMD01000069">
    <property type="protein sequence ID" value="TRM56436.1"/>
    <property type="molecule type" value="Genomic_DNA"/>
</dbReference>
<evidence type="ECO:0000259" key="2">
    <source>
        <dbReference type="Pfam" id="PF17109"/>
    </source>
</evidence>
<name>A0A550BVA4_9AGAR</name>
<feature type="region of interest" description="Disordered" evidence="1">
    <location>
        <begin position="356"/>
        <end position="394"/>
    </location>
</feature>
<protein>
    <recommendedName>
        <fullName evidence="2">Fungal STAND N-terminal Goodbye domain-containing protein</fullName>
    </recommendedName>
</protein>
<accession>A0A550BVA4</accession>
<keyword evidence="4" id="KW-1185">Reference proteome</keyword>
<evidence type="ECO:0000256" key="1">
    <source>
        <dbReference type="SAM" id="MobiDB-lite"/>
    </source>
</evidence>
<proteinExistence type="predicted"/>
<dbReference type="InterPro" id="IPR031350">
    <property type="entry name" value="Goodbye_dom"/>
</dbReference>
<sequence>MTCKQVHIAHVEGTPIDLPNCRIHSTEESGEDVAQDLCRETISSSSCRPDSHSTLEPPQTSTCYPIFPSSARSLPYSLSVSSFASLDAATPAPLVQLWKDAVQRYKFIMHGELPSPDVATFDSADAIFKYIEERESDFRRFRERGPRRLRSKIDPIAATVQTLCGVFGEAMNIPFLPAKAIFVAVGVAIQASRKVSEHLDTVMDAFDTMSTHLRIIRAIAPHNMHAALREASVKLLVQILVVLRTITNLQNGSRLRLWWKNIRQSKEIPSALEELGRLATNHHYTVSAVTLNTLDRTMAMHDLVHQRDQDTITGLVDEIRVIHRMVEEDHCTEENTHASLGRMVAQRMDTGVHDRISNLPMKTGASSPDCSSPYGGDARITQEHEQHNSAFSSR</sequence>
<dbReference type="Pfam" id="PF17109">
    <property type="entry name" value="Goodbye"/>
    <property type="match status" value="1"/>
</dbReference>
<feature type="domain" description="Fungal STAND N-terminal Goodbye" evidence="2">
    <location>
        <begin position="98"/>
        <end position="215"/>
    </location>
</feature>